<accession>A0ABQ7Q424</accession>
<keyword evidence="1" id="KW-0472">Membrane</keyword>
<sequence length="133" mass="15376">MLDALQKRGSRMSVRYASLYCTLMVLIALLVYLIHRWQVYIFWQYALKRVILTSLLHLWNLRASMLHLIESARLSRSMSHSSLRSSVKIWPRYLNRCTTRTGVPFRTTSGTLSGPLPALNTNISVLDTLYFSP</sequence>
<keyword evidence="1" id="KW-1133">Transmembrane helix</keyword>
<reference evidence="2 3" key="1">
    <citation type="submission" date="2021-06" db="EMBL/GenBank/DDBJ databases">
        <title>A haploid diamondback moth (Plutella xylostella L.) genome assembly resolves 31 chromosomes and identifies a diamide resistance mutation.</title>
        <authorList>
            <person name="Ward C.M."/>
            <person name="Perry K.D."/>
            <person name="Baker G."/>
            <person name="Powis K."/>
            <person name="Heckel D.G."/>
            <person name="Baxter S.W."/>
        </authorList>
    </citation>
    <scope>NUCLEOTIDE SEQUENCE [LARGE SCALE GENOMIC DNA]</scope>
    <source>
        <strain evidence="2 3">LV</strain>
        <tissue evidence="2">Single pupa</tissue>
    </source>
</reference>
<keyword evidence="1" id="KW-0812">Transmembrane</keyword>
<proteinExistence type="predicted"/>
<evidence type="ECO:0000313" key="3">
    <source>
        <dbReference type="Proteomes" id="UP000823941"/>
    </source>
</evidence>
<dbReference type="Proteomes" id="UP000823941">
    <property type="component" value="Chromosome 22"/>
</dbReference>
<gene>
    <name evidence="2" type="ORF">JYU34_017029</name>
</gene>
<name>A0ABQ7Q424_PLUXY</name>
<comment type="caution">
    <text evidence="2">The sequence shown here is derived from an EMBL/GenBank/DDBJ whole genome shotgun (WGS) entry which is preliminary data.</text>
</comment>
<dbReference type="EMBL" id="JAHIBW010000022">
    <property type="protein sequence ID" value="KAG7299992.1"/>
    <property type="molecule type" value="Genomic_DNA"/>
</dbReference>
<feature type="transmembrane region" description="Helical" evidence="1">
    <location>
        <begin position="12"/>
        <end position="34"/>
    </location>
</feature>
<evidence type="ECO:0000313" key="2">
    <source>
        <dbReference type="EMBL" id="KAG7299992.1"/>
    </source>
</evidence>
<evidence type="ECO:0000256" key="1">
    <source>
        <dbReference type="SAM" id="Phobius"/>
    </source>
</evidence>
<protein>
    <submittedName>
        <fullName evidence="2">Uncharacterized protein</fullName>
    </submittedName>
</protein>
<keyword evidence="3" id="KW-1185">Reference proteome</keyword>
<organism evidence="2 3">
    <name type="scientific">Plutella xylostella</name>
    <name type="common">Diamondback moth</name>
    <name type="synonym">Plutella maculipennis</name>
    <dbReference type="NCBI Taxonomy" id="51655"/>
    <lineage>
        <taxon>Eukaryota</taxon>
        <taxon>Metazoa</taxon>
        <taxon>Ecdysozoa</taxon>
        <taxon>Arthropoda</taxon>
        <taxon>Hexapoda</taxon>
        <taxon>Insecta</taxon>
        <taxon>Pterygota</taxon>
        <taxon>Neoptera</taxon>
        <taxon>Endopterygota</taxon>
        <taxon>Lepidoptera</taxon>
        <taxon>Glossata</taxon>
        <taxon>Ditrysia</taxon>
        <taxon>Yponomeutoidea</taxon>
        <taxon>Plutellidae</taxon>
        <taxon>Plutella</taxon>
    </lineage>
</organism>